<evidence type="ECO:0000256" key="6">
    <source>
        <dbReference type="ARBA" id="ARBA00038663"/>
    </source>
</evidence>
<evidence type="ECO:0000259" key="9">
    <source>
        <dbReference type="PROSITE" id="PS50195"/>
    </source>
</evidence>
<dbReference type="GO" id="GO:0015031">
    <property type="term" value="P:protein transport"/>
    <property type="evidence" value="ECO:0007669"/>
    <property type="project" value="UniProtKB-KW"/>
</dbReference>
<dbReference type="AlphaFoldDB" id="A0A8C7ARE5"/>
<dbReference type="SUPFAM" id="SSF64268">
    <property type="entry name" value="PX domain"/>
    <property type="match status" value="1"/>
</dbReference>
<accession>A0A8C7ARE5</accession>
<dbReference type="InterPro" id="IPR001683">
    <property type="entry name" value="PX_dom"/>
</dbReference>
<dbReference type="GO" id="GO:0035091">
    <property type="term" value="F:phosphatidylinositol binding"/>
    <property type="evidence" value="ECO:0007669"/>
    <property type="project" value="InterPro"/>
</dbReference>
<evidence type="ECO:0000256" key="2">
    <source>
        <dbReference type="ARBA" id="ARBA00010883"/>
    </source>
</evidence>
<dbReference type="Gene3D" id="1.20.1270.60">
    <property type="entry name" value="Arfaptin homology (AH) domain/BAR domain"/>
    <property type="match status" value="1"/>
</dbReference>
<name>A0A8C7ARE5_NEOVI</name>
<feature type="transmembrane region" description="Helical" evidence="8">
    <location>
        <begin position="406"/>
        <end position="428"/>
    </location>
</feature>
<keyword evidence="8" id="KW-0472">Membrane</keyword>
<feature type="transmembrane region" description="Helical" evidence="8">
    <location>
        <begin position="440"/>
        <end position="468"/>
    </location>
</feature>
<keyword evidence="11" id="KW-1185">Reference proteome</keyword>
<protein>
    <recommendedName>
        <fullName evidence="3">Sorting nexin-30</fullName>
    </recommendedName>
</protein>
<keyword evidence="8" id="KW-0812">Transmembrane</keyword>
<dbReference type="GO" id="GO:0000422">
    <property type="term" value="P:autophagy of mitochondrion"/>
    <property type="evidence" value="ECO:0007669"/>
    <property type="project" value="TreeGrafter"/>
</dbReference>
<reference evidence="10" key="1">
    <citation type="submission" date="2025-08" db="UniProtKB">
        <authorList>
            <consortium name="Ensembl"/>
        </authorList>
    </citation>
    <scope>IDENTIFICATION</scope>
</reference>
<sequence>MSGGPPKGLPSTGPHSLLDMPHPLAGSSSEEAVGGDSTPSPDLLMARSFGDKDLILPNGGTPAGTSSPASSSSLLNRLQLDDDIDGETRDLFVTVDDPKKHVCTMETYITYRITTKSTRVEFDLPEYSVRRRYQDFDWLRSKLEESQPTHLIPPLPEKFVVKGVVDRFSEEFVETRRKALDKFLKRITDHPVLSFNEHFNVFLTAKDLNAYKKQGMALLTRVGESVKHVTGGYKLRSRPLEFAAIGDYLDTFALKLGTIDRIAQRIIKEEIEYLVELREYGPVYSTWSALEGELAEPLEGVSACIGNCSTALEELTDDMTEDFLPVLREYILYSDSMKSVLKKRDQVQAEYEAKLEAVALRKEDRPKVREAPREGWALGAAAAAAPLVLSEVLSLDPCGSGGQAQLGCVGAMTVLHLFSLISFFWNLLTCTWGFLLFPQGWFVLFFGGFLVCFFFLVWFGFVLTFSFAMQGQFLTL</sequence>
<gene>
    <name evidence="10" type="primary">SNX30</name>
</gene>
<dbReference type="GO" id="GO:2000786">
    <property type="term" value="P:positive regulation of autophagosome assembly"/>
    <property type="evidence" value="ECO:0007669"/>
    <property type="project" value="Ensembl"/>
</dbReference>
<evidence type="ECO:0000256" key="4">
    <source>
        <dbReference type="ARBA" id="ARBA00022448"/>
    </source>
</evidence>
<evidence type="ECO:0000313" key="10">
    <source>
        <dbReference type="Ensembl" id="ENSNVIP00000011412.1"/>
    </source>
</evidence>
<dbReference type="PANTHER" id="PTHR45949">
    <property type="entry name" value="SORTING NEXIN-4"/>
    <property type="match status" value="1"/>
</dbReference>
<comment type="subunit">
    <text evidence="6">Heterodimer; heterodimerizes with SNX4.</text>
</comment>
<dbReference type="GO" id="GO:0031901">
    <property type="term" value="C:early endosome membrane"/>
    <property type="evidence" value="ECO:0007669"/>
    <property type="project" value="UniProtKB-SubCell"/>
</dbReference>
<dbReference type="GO" id="GO:0061709">
    <property type="term" value="P:reticulophagy"/>
    <property type="evidence" value="ECO:0007669"/>
    <property type="project" value="TreeGrafter"/>
</dbReference>
<dbReference type="InterPro" id="IPR036871">
    <property type="entry name" value="PX_dom_sf"/>
</dbReference>
<evidence type="ECO:0000256" key="1">
    <source>
        <dbReference type="ARBA" id="ARBA00004469"/>
    </source>
</evidence>
<dbReference type="GO" id="GO:0034727">
    <property type="term" value="P:piecemeal microautophagy of the nucleus"/>
    <property type="evidence" value="ECO:0007669"/>
    <property type="project" value="TreeGrafter"/>
</dbReference>
<dbReference type="GO" id="GO:0000407">
    <property type="term" value="C:phagophore assembly site"/>
    <property type="evidence" value="ECO:0007669"/>
    <property type="project" value="TreeGrafter"/>
</dbReference>
<evidence type="ECO:0000256" key="5">
    <source>
        <dbReference type="ARBA" id="ARBA00022927"/>
    </source>
</evidence>
<keyword evidence="5" id="KW-0653">Protein transport</keyword>
<dbReference type="GO" id="GO:0032456">
    <property type="term" value="P:endocytic recycling"/>
    <property type="evidence" value="ECO:0007669"/>
    <property type="project" value="TreeGrafter"/>
</dbReference>
<evidence type="ECO:0000256" key="7">
    <source>
        <dbReference type="SAM" id="MobiDB-lite"/>
    </source>
</evidence>
<comment type="subcellular location">
    <subcellularLocation>
        <location evidence="1">Early endosome membrane</location>
        <topology evidence="1">Peripheral membrane protein</topology>
        <orientation evidence="1">Cytoplasmic side</orientation>
    </subcellularLocation>
</comment>
<feature type="compositionally biased region" description="Low complexity" evidence="7">
    <location>
        <begin position="63"/>
        <end position="73"/>
    </location>
</feature>
<keyword evidence="8" id="KW-1133">Transmembrane helix</keyword>
<dbReference type="Pfam" id="PF00787">
    <property type="entry name" value="PX"/>
    <property type="match status" value="1"/>
</dbReference>
<feature type="region of interest" description="Disordered" evidence="7">
    <location>
        <begin position="54"/>
        <end position="73"/>
    </location>
</feature>
<dbReference type="InterPro" id="IPR027267">
    <property type="entry name" value="AH/BAR_dom_sf"/>
</dbReference>
<dbReference type="SMART" id="SM00312">
    <property type="entry name" value="PX"/>
    <property type="match status" value="1"/>
</dbReference>
<dbReference type="CDD" id="cd07283">
    <property type="entry name" value="PX_SNX30"/>
    <property type="match status" value="1"/>
</dbReference>
<feature type="domain" description="PX" evidence="9">
    <location>
        <begin position="89"/>
        <end position="210"/>
    </location>
</feature>
<evidence type="ECO:0000256" key="3">
    <source>
        <dbReference type="ARBA" id="ARBA00015234"/>
    </source>
</evidence>
<proteinExistence type="inferred from homology"/>
<organism evidence="10 11">
    <name type="scientific">Neovison vison</name>
    <name type="common">American mink</name>
    <name type="synonym">Mustela vison</name>
    <dbReference type="NCBI Taxonomy" id="452646"/>
    <lineage>
        <taxon>Eukaryota</taxon>
        <taxon>Metazoa</taxon>
        <taxon>Chordata</taxon>
        <taxon>Craniata</taxon>
        <taxon>Vertebrata</taxon>
        <taxon>Euteleostomi</taxon>
        <taxon>Mammalia</taxon>
        <taxon>Eutheria</taxon>
        <taxon>Laurasiatheria</taxon>
        <taxon>Carnivora</taxon>
        <taxon>Caniformia</taxon>
        <taxon>Musteloidea</taxon>
        <taxon>Mustelidae</taxon>
        <taxon>Mustelinae</taxon>
        <taxon>Neogale</taxon>
    </lineage>
</organism>
<dbReference type="Gene3D" id="3.30.1520.10">
    <property type="entry name" value="Phox-like domain"/>
    <property type="match status" value="1"/>
</dbReference>
<keyword evidence="4" id="KW-0813">Transport</keyword>
<feature type="region of interest" description="Disordered" evidence="7">
    <location>
        <begin position="1"/>
        <end position="44"/>
    </location>
</feature>
<dbReference type="Proteomes" id="UP000694425">
    <property type="component" value="Unplaced"/>
</dbReference>
<dbReference type="GeneTree" id="ENSGT00940000158994"/>
<comment type="similarity">
    <text evidence="2">Belongs to the sorting nexin family.</text>
</comment>
<dbReference type="PROSITE" id="PS50195">
    <property type="entry name" value="PX"/>
    <property type="match status" value="1"/>
</dbReference>
<reference evidence="10" key="2">
    <citation type="submission" date="2025-09" db="UniProtKB">
        <authorList>
            <consortium name="Ensembl"/>
        </authorList>
    </citation>
    <scope>IDENTIFICATION</scope>
</reference>
<evidence type="ECO:0000313" key="11">
    <source>
        <dbReference type="Proteomes" id="UP000694425"/>
    </source>
</evidence>
<dbReference type="PANTHER" id="PTHR45949:SF1">
    <property type="entry name" value="SORTING NEXIN-30"/>
    <property type="match status" value="1"/>
</dbReference>
<evidence type="ECO:0000256" key="8">
    <source>
        <dbReference type="SAM" id="Phobius"/>
    </source>
</evidence>
<dbReference type="Ensembl" id="ENSNVIT00000013375.1">
    <property type="protein sequence ID" value="ENSNVIP00000011412.1"/>
    <property type="gene ID" value="ENSNVIG00000009039.1"/>
</dbReference>